<name>A1HMK3_9FIRM</name>
<dbReference type="RefSeq" id="WP_007288267.1">
    <property type="nucleotide sequence ID" value="NZ_AAWL01000002.1"/>
</dbReference>
<organism evidence="9 10">
    <name type="scientific">Thermosinus carboxydivorans Nor1</name>
    <dbReference type="NCBI Taxonomy" id="401526"/>
    <lineage>
        <taxon>Bacteria</taxon>
        <taxon>Bacillati</taxon>
        <taxon>Bacillota</taxon>
        <taxon>Negativicutes</taxon>
        <taxon>Selenomonadales</taxon>
        <taxon>Sporomusaceae</taxon>
        <taxon>Thermosinus</taxon>
    </lineage>
</organism>
<evidence type="ECO:0000256" key="1">
    <source>
        <dbReference type="ARBA" id="ARBA00001933"/>
    </source>
</evidence>
<keyword evidence="3 9" id="KW-0032">Aminotransferase</keyword>
<dbReference type="Gene3D" id="3.40.640.10">
    <property type="entry name" value="Type I PLP-dependent aspartate aminotransferase-like (Major domain)"/>
    <property type="match status" value="1"/>
</dbReference>
<dbReference type="GO" id="GO:0008453">
    <property type="term" value="F:alanine-glyoxylate transaminase activity"/>
    <property type="evidence" value="ECO:0007669"/>
    <property type="project" value="UniProtKB-EC"/>
</dbReference>
<keyword evidence="5 7" id="KW-0663">Pyridoxal phosphate</keyword>
<evidence type="ECO:0000313" key="9">
    <source>
        <dbReference type="EMBL" id="EAX48495.1"/>
    </source>
</evidence>
<gene>
    <name evidence="9" type="ORF">TcarDRAFT_1967</name>
</gene>
<comment type="cofactor">
    <cofactor evidence="1 7">
        <name>pyridoxal 5'-phosphate</name>
        <dbReference type="ChEBI" id="CHEBI:597326"/>
    </cofactor>
</comment>
<dbReference type="PIRSF" id="PIRSF000524">
    <property type="entry name" value="SPT"/>
    <property type="match status" value="1"/>
</dbReference>
<evidence type="ECO:0000256" key="7">
    <source>
        <dbReference type="PIRSR" id="PIRSR000524-50"/>
    </source>
</evidence>
<dbReference type="InterPro" id="IPR000192">
    <property type="entry name" value="Aminotrans_V_dom"/>
</dbReference>
<feature type="domain" description="Aminotransferase class V" evidence="8">
    <location>
        <begin position="35"/>
        <end position="320"/>
    </location>
</feature>
<evidence type="ECO:0000256" key="6">
    <source>
        <dbReference type="PIRSR" id="PIRSR000524-1"/>
    </source>
</evidence>
<evidence type="ECO:0000256" key="2">
    <source>
        <dbReference type="ARBA" id="ARBA00009236"/>
    </source>
</evidence>
<reference evidence="9 10" key="2">
    <citation type="submission" date="2007-01" db="EMBL/GenBank/DDBJ databases">
        <title>Sequencing of the draft genome and assembly of Thermosinus carboxydivorans Nor1.</title>
        <authorList>
            <consortium name="US DOE Joint Genome Institute (JGI-PGF)"/>
            <person name="Copeland A."/>
            <person name="Lucas S."/>
            <person name="Lapidus A."/>
            <person name="Barry K."/>
            <person name="Glavina del Rio T."/>
            <person name="Dalin E."/>
            <person name="Tice H."/>
            <person name="Bruce D."/>
            <person name="Pitluck S."/>
            <person name="Richardson P."/>
        </authorList>
    </citation>
    <scope>NUCLEOTIDE SEQUENCE [LARGE SCALE GENOMIC DNA]</scope>
    <source>
        <strain evidence="9 10">Nor1</strain>
    </source>
</reference>
<protein>
    <submittedName>
        <fullName evidence="9">Alanine--glyoxylate transaminase</fullName>
        <ecNumber evidence="9">2.6.1.44</ecNumber>
    </submittedName>
</protein>
<dbReference type="eggNOG" id="COG0075">
    <property type="taxonomic scope" value="Bacteria"/>
</dbReference>
<evidence type="ECO:0000259" key="8">
    <source>
        <dbReference type="Pfam" id="PF00266"/>
    </source>
</evidence>
<dbReference type="GO" id="GO:0019265">
    <property type="term" value="P:glycine biosynthetic process, by transamination of glyoxylate"/>
    <property type="evidence" value="ECO:0007669"/>
    <property type="project" value="TreeGrafter"/>
</dbReference>
<dbReference type="PANTHER" id="PTHR21152:SF24">
    <property type="entry name" value="ALANINE--GLYOXYLATE AMINOTRANSFERASE 1"/>
    <property type="match status" value="1"/>
</dbReference>
<dbReference type="SUPFAM" id="SSF53383">
    <property type="entry name" value="PLP-dependent transferases"/>
    <property type="match status" value="1"/>
</dbReference>
<dbReference type="InterPro" id="IPR015424">
    <property type="entry name" value="PyrdxlP-dep_Trfase"/>
</dbReference>
<dbReference type="InterPro" id="IPR015422">
    <property type="entry name" value="PyrdxlP-dep_Trfase_small"/>
</dbReference>
<dbReference type="Pfam" id="PF00266">
    <property type="entry name" value="Aminotran_5"/>
    <property type="match status" value="1"/>
</dbReference>
<reference evidence="9 10" key="1">
    <citation type="submission" date="2007-01" db="EMBL/GenBank/DDBJ databases">
        <title>Annotation of the draft genome assembly of Thermosinus carboxydivorans Nor1.</title>
        <authorList>
            <consortium name="US DOE Joint Genome Institute (JGI-ORNL)"/>
            <person name="Larimer F."/>
            <person name="Land M."/>
            <person name="Hauser L."/>
        </authorList>
    </citation>
    <scope>NUCLEOTIDE SEQUENCE [LARGE SCALE GENOMIC DNA]</scope>
    <source>
        <strain evidence="9 10">Nor1</strain>
    </source>
</reference>
<feature type="binding site" evidence="6">
    <location>
        <position position="335"/>
    </location>
    <ligand>
        <name>substrate</name>
    </ligand>
</feature>
<dbReference type="OrthoDB" id="389074at2"/>
<evidence type="ECO:0000313" key="10">
    <source>
        <dbReference type="Proteomes" id="UP000005139"/>
    </source>
</evidence>
<dbReference type="GO" id="GO:0004760">
    <property type="term" value="F:L-serine-pyruvate transaminase activity"/>
    <property type="evidence" value="ECO:0007669"/>
    <property type="project" value="TreeGrafter"/>
</dbReference>
<sequence>MTKKAPLVMIPGPTPVAEPVRQAMAVQTYGHNYSGFVEIYRECLSGLKTIFQADHMVVIGGSGTLAMEMTLINTVKAGQDLLVVSHGAFGDRFAAIAKVLGINADVLSCPPGSRVPLAEIEKALASKRYAAMTLTHVDTSTGVLAQAKEVGELAKKYDVLYILDGVCASAGVPEPMKDYGIDVIVTTCQKAFGTPPGLTMIAFNEKAAARRDELGTVPGYYTDWKNWMPIMENPSLYISTPPVNHIVALNEAVKLILAEGLEARYARHERIGRSFRAGLAALGLETVTEKEALAPTLSVVKYPPNVDDAAFRAKVEENGVFIAGALGPLKGKAFRVGHMGIIGMDEIAITLTAIERALTALGVQVTPGAAVGAAWQEWDSVRAAQGCACCCCGE</sequence>
<evidence type="ECO:0000256" key="3">
    <source>
        <dbReference type="ARBA" id="ARBA00022576"/>
    </source>
</evidence>
<evidence type="ECO:0000256" key="5">
    <source>
        <dbReference type="ARBA" id="ARBA00022898"/>
    </source>
</evidence>
<dbReference type="EC" id="2.6.1.44" evidence="9"/>
<dbReference type="InterPro" id="IPR015421">
    <property type="entry name" value="PyrdxlP-dep_Trfase_major"/>
</dbReference>
<dbReference type="PANTHER" id="PTHR21152">
    <property type="entry name" value="AMINOTRANSFERASE CLASS V"/>
    <property type="match status" value="1"/>
</dbReference>
<feature type="modified residue" description="N6-(pyridoxal phosphate)lysine" evidence="7">
    <location>
        <position position="190"/>
    </location>
</feature>
<dbReference type="EMBL" id="AAWL01000002">
    <property type="protein sequence ID" value="EAX48495.1"/>
    <property type="molecule type" value="Genomic_DNA"/>
</dbReference>
<comment type="caution">
    <text evidence="9">The sequence shown here is derived from an EMBL/GenBank/DDBJ whole genome shotgun (WGS) entry which is preliminary data.</text>
</comment>
<evidence type="ECO:0000256" key="4">
    <source>
        <dbReference type="ARBA" id="ARBA00022679"/>
    </source>
</evidence>
<accession>A1HMK3</accession>
<keyword evidence="10" id="KW-1185">Reference proteome</keyword>
<dbReference type="AlphaFoldDB" id="A1HMK3"/>
<dbReference type="Proteomes" id="UP000005139">
    <property type="component" value="Unassembled WGS sequence"/>
</dbReference>
<dbReference type="Gene3D" id="3.90.1150.10">
    <property type="entry name" value="Aspartate Aminotransferase, domain 1"/>
    <property type="match status" value="1"/>
</dbReference>
<proteinExistence type="inferred from homology"/>
<keyword evidence="4 9" id="KW-0808">Transferase</keyword>
<dbReference type="InterPro" id="IPR024169">
    <property type="entry name" value="SP_NH2Trfase/AEP_transaminase"/>
</dbReference>
<comment type="similarity">
    <text evidence="2">Belongs to the class-V pyridoxal-phosphate-dependent aminotransferase family.</text>
</comment>